<dbReference type="PANTHER" id="PTHR30572">
    <property type="entry name" value="MEMBRANE COMPONENT OF TRANSPORTER-RELATED"/>
    <property type="match status" value="1"/>
</dbReference>
<keyword evidence="2" id="KW-1003">Cell membrane</keyword>
<dbReference type="InterPro" id="IPR050250">
    <property type="entry name" value="Macrolide_Exporter_MacB"/>
</dbReference>
<evidence type="ECO:0000259" key="9">
    <source>
        <dbReference type="Pfam" id="PF12704"/>
    </source>
</evidence>
<keyword evidence="11" id="KW-1185">Reference proteome</keyword>
<feature type="transmembrane region" description="Helical" evidence="7">
    <location>
        <begin position="21"/>
        <end position="42"/>
    </location>
</feature>
<feature type="transmembrane region" description="Helical" evidence="7">
    <location>
        <begin position="365"/>
        <end position="385"/>
    </location>
</feature>
<dbReference type="PANTHER" id="PTHR30572:SF4">
    <property type="entry name" value="ABC TRANSPORTER PERMEASE YTRF"/>
    <property type="match status" value="1"/>
</dbReference>
<evidence type="ECO:0000313" key="10">
    <source>
        <dbReference type="EMBL" id="WAL61371.1"/>
    </source>
</evidence>
<proteinExistence type="inferred from homology"/>
<evidence type="ECO:0000256" key="1">
    <source>
        <dbReference type="ARBA" id="ARBA00004651"/>
    </source>
</evidence>
<dbReference type="InterPro" id="IPR025857">
    <property type="entry name" value="MacB_PCD"/>
</dbReference>
<evidence type="ECO:0000259" key="8">
    <source>
        <dbReference type="Pfam" id="PF02687"/>
    </source>
</evidence>
<dbReference type="EMBL" id="CP113797">
    <property type="protein sequence ID" value="WAL61371.1"/>
    <property type="molecule type" value="Genomic_DNA"/>
</dbReference>
<keyword evidence="3 7" id="KW-0812">Transmembrane</keyword>
<evidence type="ECO:0000256" key="2">
    <source>
        <dbReference type="ARBA" id="ARBA00022475"/>
    </source>
</evidence>
<dbReference type="Pfam" id="PF02687">
    <property type="entry name" value="FtsX"/>
    <property type="match status" value="1"/>
</dbReference>
<comment type="subcellular location">
    <subcellularLocation>
        <location evidence="1">Cell membrane</location>
        <topology evidence="1">Multi-pass membrane protein</topology>
    </subcellularLocation>
</comment>
<evidence type="ECO:0000256" key="7">
    <source>
        <dbReference type="SAM" id="Phobius"/>
    </source>
</evidence>
<feature type="transmembrane region" description="Helical" evidence="7">
    <location>
        <begin position="322"/>
        <end position="353"/>
    </location>
</feature>
<dbReference type="RefSeq" id="WP_268611324.1">
    <property type="nucleotide sequence ID" value="NZ_CP113797.1"/>
</dbReference>
<dbReference type="KEGG" id="tsin:OXH18_05095"/>
<evidence type="ECO:0000256" key="6">
    <source>
        <dbReference type="ARBA" id="ARBA00038076"/>
    </source>
</evidence>
<sequence>MNILENARIALKTLVNNKLRSGLTMLGILIGNGSIILMVGIVQGAQNYTLKQIESYGVNLLSIFPGGGEVGSWSAEETWRLVLADADAIRSYAPAVDRVAPQISSFQLATYRDRSTQPNITGTTPDFLFVRNFRVASGRFFDETEQQQNAAVIVLGSIPARQLFGHEHPLGRDVQINNISFRVIGVLESKGSLNGINQDNTALVPITTLAAQVDGRSSPYGIPLDSIELSANDPQSVKAAEFQVTNLLTRRHGKKDFTIETNKSFQDLVNQVGSVLSLMLGAIASISLVVGGIGIMNIMLVSVTERTQEIGVRKAVGATQHVILMQFLIESIVLSVAGGLAGVALGVGGVALVSLVTPLTPTVSIVAIVVAIGVSGSIGLIFGVVPAQRAARLDPIVALRSA</sequence>
<keyword evidence="4 7" id="KW-1133">Transmembrane helix</keyword>
<gene>
    <name evidence="10" type="ORF">OXH18_05095</name>
</gene>
<reference evidence="10" key="1">
    <citation type="submission" date="2022-12" db="EMBL/GenBank/DDBJ databases">
        <title>Polyphasic identification of a Novel Hot-Spring Cyanobacterium Ocullathermofonsia sinensis gen nov. sp. nov. and Genomic Insights on its Adaptations to the Thermal Habitat.</title>
        <authorList>
            <person name="Daroch M."/>
            <person name="Tang J."/>
            <person name="Jiang Y."/>
        </authorList>
    </citation>
    <scope>NUCLEOTIDE SEQUENCE</scope>
    <source>
        <strain evidence="10">PKUAC-SCTA174</strain>
    </source>
</reference>
<comment type="similarity">
    <text evidence="6">Belongs to the ABC-4 integral membrane protein family.</text>
</comment>
<feature type="transmembrane region" description="Helical" evidence="7">
    <location>
        <begin position="275"/>
        <end position="301"/>
    </location>
</feature>
<dbReference type="InterPro" id="IPR003838">
    <property type="entry name" value="ABC3_permease_C"/>
</dbReference>
<dbReference type="Proteomes" id="UP001163152">
    <property type="component" value="Chromosome"/>
</dbReference>
<keyword evidence="5 7" id="KW-0472">Membrane</keyword>
<evidence type="ECO:0000256" key="5">
    <source>
        <dbReference type="ARBA" id="ARBA00023136"/>
    </source>
</evidence>
<evidence type="ECO:0000313" key="11">
    <source>
        <dbReference type="Proteomes" id="UP001163152"/>
    </source>
</evidence>
<organism evidence="10 11">
    <name type="scientific">Thermocoleostomius sinensis A174</name>
    <dbReference type="NCBI Taxonomy" id="2016057"/>
    <lineage>
        <taxon>Bacteria</taxon>
        <taxon>Bacillati</taxon>
        <taxon>Cyanobacteriota</taxon>
        <taxon>Cyanophyceae</taxon>
        <taxon>Oculatellales</taxon>
        <taxon>Oculatellaceae</taxon>
        <taxon>Thermocoleostomius</taxon>
    </lineage>
</organism>
<accession>A0A9E8ZEJ6</accession>
<evidence type="ECO:0000256" key="3">
    <source>
        <dbReference type="ARBA" id="ARBA00022692"/>
    </source>
</evidence>
<dbReference type="GO" id="GO:0005886">
    <property type="term" value="C:plasma membrane"/>
    <property type="evidence" value="ECO:0007669"/>
    <property type="project" value="UniProtKB-SubCell"/>
</dbReference>
<name>A0A9E8ZEJ6_9CYAN</name>
<feature type="domain" description="MacB-like periplasmic core" evidence="9">
    <location>
        <begin position="21"/>
        <end position="246"/>
    </location>
</feature>
<dbReference type="Pfam" id="PF12704">
    <property type="entry name" value="MacB_PCD"/>
    <property type="match status" value="1"/>
</dbReference>
<feature type="domain" description="ABC3 transporter permease C-terminal" evidence="8">
    <location>
        <begin position="282"/>
        <end position="395"/>
    </location>
</feature>
<protein>
    <submittedName>
        <fullName evidence="10">ABC transporter permease</fullName>
    </submittedName>
</protein>
<dbReference type="GO" id="GO:0022857">
    <property type="term" value="F:transmembrane transporter activity"/>
    <property type="evidence" value="ECO:0007669"/>
    <property type="project" value="TreeGrafter"/>
</dbReference>
<dbReference type="AlphaFoldDB" id="A0A9E8ZEJ6"/>
<evidence type="ECO:0000256" key="4">
    <source>
        <dbReference type="ARBA" id="ARBA00022989"/>
    </source>
</evidence>